<protein>
    <submittedName>
        <fullName evidence="4">Serpin family protein</fullName>
    </submittedName>
</protein>
<dbReference type="InterPro" id="IPR023795">
    <property type="entry name" value="Serpin_CS"/>
</dbReference>
<sequence length="401" mass="42562">MKGRILPLILTLLLLTGCAAGPAALEPAQSVPPVEARADAALDAALGDFGLELLRQTRQEGENTFLSPLSVLLCLSMTANGAAGETLSQFEDLLGGELDALNANAASLLADYEDELDMAGSLWLDGRAQVEDPFVGRCADTYGAEVFAADFTGDATRRDINAWIEKHTGGHIKDAVAALKPETMLAIVNALYFEGEWAETFRPEQTEQDYPFHPADGSEAAVAMMNSGGRTERYLSGGGAEGVLLPYKDSRLAFLALLPPEGTGLGDWLEELDSAALSELMDGAEERYLVLRLPKFEAMWKRSLVEPLKAMGLTDAFDPGLADLSAMGTGPDGAPLYLSAVEHGAGIQVDEQGTKAYAFTIAAPGAGASSVQVVSFQRPFLYGIVDLERGIPLFLGTFEAP</sequence>
<reference evidence="4 5" key="1">
    <citation type="submission" date="2024-03" db="EMBL/GenBank/DDBJ databases">
        <title>Human intestinal bacterial collection.</title>
        <authorList>
            <person name="Pauvert C."/>
            <person name="Hitch T.C.A."/>
            <person name="Clavel T."/>
        </authorList>
    </citation>
    <scope>NUCLEOTIDE SEQUENCE [LARGE SCALE GENOMIC DNA]</scope>
    <source>
        <strain evidence="4 5">CLA-AP-H34</strain>
    </source>
</reference>
<dbReference type="RefSeq" id="WP_349140426.1">
    <property type="nucleotide sequence ID" value="NZ_JBBMFT010000005.1"/>
</dbReference>
<keyword evidence="2" id="KW-0732">Signal</keyword>
<dbReference type="PANTHER" id="PTHR11461:SF211">
    <property type="entry name" value="GH10112P-RELATED"/>
    <property type="match status" value="1"/>
</dbReference>
<comment type="similarity">
    <text evidence="1">Belongs to the serpin family.</text>
</comment>
<evidence type="ECO:0000256" key="1">
    <source>
        <dbReference type="RuleBase" id="RU000411"/>
    </source>
</evidence>
<evidence type="ECO:0000313" key="5">
    <source>
        <dbReference type="Proteomes" id="UP001440599"/>
    </source>
</evidence>
<evidence type="ECO:0000256" key="2">
    <source>
        <dbReference type="SAM" id="SignalP"/>
    </source>
</evidence>
<dbReference type="CDD" id="cd19589">
    <property type="entry name" value="serpin_tengpin-like"/>
    <property type="match status" value="1"/>
</dbReference>
<dbReference type="InterPro" id="IPR000215">
    <property type="entry name" value="Serpin_fam"/>
</dbReference>
<dbReference type="SUPFAM" id="SSF56574">
    <property type="entry name" value="Serpins"/>
    <property type="match status" value="1"/>
</dbReference>
<organism evidence="4 5">
    <name type="scientific">Flavonifractor hominis</name>
    <dbReference type="NCBI Taxonomy" id="3133178"/>
    <lineage>
        <taxon>Bacteria</taxon>
        <taxon>Bacillati</taxon>
        <taxon>Bacillota</taxon>
        <taxon>Clostridia</taxon>
        <taxon>Eubacteriales</taxon>
        <taxon>Oscillospiraceae</taxon>
        <taxon>Flavonifractor</taxon>
    </lineage>
</organism>
<evidence type="ECO:0000313" key="4">
    <source>
        <dbReference type="EMBL" id="MEQ2456737.1"/>
    </source>
</evidence>
<dbReference type="Proteomes" id="UP001440599">
    <property type="component" value="Unassembled WGS sequence"/>
</dbReference>
<dbReference type="SMART" id="SM00093">
    <property type="entry name" value="SERPIN"/>
    <property type="match status" value="1"/>
</dbReference>
<name>A0ABV1EQ71_9FIRM</name>
<dbReference type="InterPro" id="IPR042178">
    <property type="entry name" value="Serpin_sf_1"/>
</dbReference>
<feature type="chain" id="PRO_5045295268" evidence="2">
    <location>
        <begin position="20"/>
        <end position="401"/>
    </location>
</feature>
<keyword evidence="5" id="KW-1185">Reference proteome</keyword>
<accession>A0ABV1EQ71</accession>
<dbReference type="Pfam" id="PF00079">
    <property type="entry name" value="Serpin"/>
    <property type="match status" value="1"/>
</dbReference>
<dbReference type="PANTHER" id="PTHR11461">
    <property type="entry name" value="SERINE PROTEASE INHIBITOR, SERPIN"/>
    <property type="match status" value="1"/>
</dbReference>
<dbReference type="Gene3D" id="3.30.497.10">
    <property type="entry name" value="Antithrombin, subunit I, domain 2"/>
    <property type="match status" value="1"/>
</dbReference>
<dbReference type="Gene3D" id="2.30.39.10">
    <property type="entry name" value="Alpha-1-antitrypsin, domain 1"/>
    <property type="match status" value="1"/>
</dbReference>
<dbReference type="InterPro" id="IPR042185">
    <property type="entry name" value="Serpin_sf_2"/>
</dbReference>
<dbReference type="EMBL" id="JBBMFT010000005">
    <property type="protein sequence ID" value="MEQ2456737.1"/>
    <property type="molecule type" value="Genomic_DNA"/>
</dbReference>
<dbReference type="InterPro" id="IPR023796">
    <property type="entry name" value="Serpin_dom"/>
</dbReference>
<proteinExistence type="inferred from homology"/>
<dbReference type="InterPro" id="IPR036186">
    <property type="entry name" value="Serpin_sf"/>
</dbReference>
<feature type="signal peptide" evidence="2">
    <location>
        <begin position="1"/>
        <end position="19"/>
    </location>
</feature>
<evidence type="ECO:0000259" key="3">
    <source>
        <dbReference type="SMART" id="SM00093"/>
    </source>
</evidence>
<dbReference type="PROSITE" id="PS51257">
    <property type="entry name" value="PROKAR_LIPOPROTEIN"/>
    <property type="match status" value="1"/>
</dbReference>
<dbReference type="PROSITE" id="PS00284">
    <property type="entry name" value="SERPIN"/>
    <property type="match status" value="1"/>
</dbReference>
<comment type="caution">
    <text evidence="4">The sequence shown here is derived from an EMBL/GenBank/DDBJ whole genome shotgun (WGS) entry which is preliminary data.</text>
</comment>
<gene>
    <name evidence="4" type="ORF">WMO45_09400</name>
</gene>
<feature type="domain" description="Serpin" evidence="3">
    <location>
        <begin position="51"/>
        <end position="401"/>
    </location>
</feature>